<proteinExistence type="predicted"/>
<feature type="region of interest" description="Disordered" evidence="1">
    <location>
        <begin position="37"/>
        <end position="115"/>
    </location>
</feature>
<evidence type="ECO:0000256" key="1">
    <source>
        <dbReference type="SAM" id="MobiDB-lite"/>
    </source>
</evidence>
<feature type="compositionally biased region" description="Basic and acidic residues" evidence="1">
    <location>
        <begin position="37"/>
        <end position="75"/>
    </location>
</feature>
<organism evidence="3 4">
    <name type="scientific">Streptomyces graminofaciens</name>
    <dbReference type="NCBI Taxonomy" id="68212"/>
    <lineage>
        <taxon>Bacteria</taxon>
        <taxon>Bacillati</taxon>
        <taxon>Actinomycetota</taxon>
        <taxon>Actinomycetes</taxon>
        <taxon>Kitasatosporales</taxon>
        <taxon>Streptomycetaceae</taxon>
        <taxon>Streptomyces</taxon>
    </lineage>
</organism>
<reference evidence="3 4" key="1">
    <citation type="journal article" date="2010" name="ChemBioChem">
        <title>Cloning and characterization of the biosynthetic gene cluster of 16-membered macrolide antibiotic FD-891: involvement of a dual functional cytochrome P450 monooxygenase catalyzing epoxidation and hydroxylation.</title>
        <authorList>
            <person name="Kudo F."/>
            <person name="Motegi A."/>
            <person name="Mizoue K."/>
            <person name="Eguchi T."/>
        </authorList>
    </citation>
    <scope>NUCLEOTIDE SEQUENCE [LARGE SCALE GENOMIC DNA]</scope>
    <source>
        <strain evidence="3 4">A-8890</strain>
    </source>
</reference>
<feature type="compositionally biased region" description="Gly residues" evidence="1">
    <location>
        <begin position="102"/>
        <end position="115"/>
    </location>
</feature>
<evidence type="ECO:0000256" key="2">
    <source>
        <dbReference type="SAM" id="Phobius"/>
    </source>
</evidence>
<evidence type="ECO:0000313" key="4">
    <source>
        <dbReference type="Proteomes" id="UP001321542"/>
    </source>
</evidence>
<accession>A0ABN5V901</accession>
<gene>
    <name evidence="3" type="ORF">SGFS_010640</name>
</gene>
<sequence>MDIAAERSVLAGIAPFIAGVVVVAVLVGAMWLNSRVRAGEPRRPLPEEQPRLPEGGPVHEERANREPDEIPKSELRLTPYEVHGNMGSRPSTSQERPRWSKGGSGSFGSGGLGAH</sequence>
<feature type="transmembrane region" description="Helical" evidence="2">
    <location>
        <begin position="12"/>
        <end position="33"/>
    </location>
</feature>
<name>A0ABN5V901_9ACTN</name>
<protein>
    <recommendedName>
        <fullName evidence="5">Secreted protein</fullName>
    </recommendedName>
</protein>
<evidence type="ECO:0000313" key="3">
    <source>
        <dbReference type="EMBL" id="BBC29770.1"/>
    </source>
</evidence>
<keyword evidence="4" id="KW-1185">Reference proteome</keyword>
<dbReference type="Pfam" id="PF20087">
    <property type="entry name" value="DUF6479"/>
    <property type="match status" value="1"/>
</dbReference>
<reference evidence="3 4" key="2">
    <citation type="journal article" date="2023" name="ChemBioChem">
        <title>Acyltransferase Domain Exchange between Two Independent Type I Polyketide Synthases in the Same Producer Strain of Macrolide Antibiotics.</title>
        <authorList>
            <person name="Kudo F."/>
            <person name="Kishikawa K."/>
            <person name="Tsuboi K."/>
            <person name="Kido T."/>
            <person name="Usui T."/>
            <person name="Hashimoto J."/>
            <person name="Shin-Ya K."/>
            <person name="Miyanaga A."/>
            <person name="Eguchi T."/>
        </authorList>
    </citation>
    <scope>NUCLEOTIDE SEQUENCE [LARGE SCALE GENOMIC DNA]</scope>
    <source>
        <strain evidence="3 4">A-8890</strain>
    </source>
</reference>
<dbReference type="InterPro" id="IPR045513">
    <property type="entry name" value="DUF6479"/>
</dbReference>
<dbReference type="Proteomes" id="UP001321542">
    <property type="component" value="Chromosome"/>
</dbReference>
<dbReference type="EMBL" id="AP018448">
    <property type="protein sequence ID" value="BBC29770.1"/>
    <property type="molecule type" value="Genomic_DNA"/>
</dbReference>
<evidence type="ECO:0008006" key="5">
    <source>
        <dbReference type="Google" id="ProtNLM"/>
    </source>
</evidence>
<keyword evidence="2" id="KW-0812">Transmembrane</keyword>
<keyword evidence="2" id="KW-0472">Membrane</keyword>
<keyword evidence="2" id="KW-1133">Transmembrane helix</keyword>